<proteinExistence type="predicted"/>
<sequence>MDIFSAMKQRKSARAYLDKPVSRADIEEIFKYAGLAPSAINLQPWEFVVTYGEEKDRLVRRLQKVHAERDVSCGPGTSAPLPERFSKRGSKALKAMEPQVSKLNLPFNEFVEKGSCSFYGAPVAIIVTIDRVFPQIRYLDVGLSVSYLLLAAHAKGLGTCPIGLITAYADDIADVLSIPEEKEIVLAISLGYADEASPANDFKTDREPLSEIFTWYE</sequence>
<protein>
    <submittedName>
        <fullName evidence="5">Nitroreductase</fullName>
    </submittedName>
</protein>
<dbReference type="InterPro" id="IPR000415">
    <property type="entry name" value="Nitroreductase-like"/>
</dbReference>
<evidence type="ECO:0000256" key="2">
    <source>
        <dbReference type="ARBA" id="ARBA00022643"/>
    </source>
</evidence>
<dbReference type="PANTHER" id="PTHR23026">
    <property type="entry name" value="NADPH NITROREDUCTASE"/>
    <property type="match status" value="1"/>
</dbReference>
<evidence type="ECO:0000313" key="6">
    <source>
        <dbReference type="Proteomes" id="UP000663722"/>
    </source>
</evidence>
<accession>A0A975GKL3</accession>
<dbReference type="GO" id="GO:0016491">
    <property type="term" value="F:oxidoreductase activity"/>
    <property type="evidence" value="ECO:0007669"/>
    <property type="project" value="UniProtKB-KW"/>
</dbReference>
<keyword evidence="2" id="KW-0288">FMN</keyword>
<evidence type="ECO:0000259" key="4">
    <source>
        <dbReference type="Pfam" id="PF00881"/>
    </source>
</evidence>
<dbReference type="PANTHER" id="PTHR23026:SF90">
    <property type="entry name" value="IODOTYROSINE DEIODINASE 1"/>
    <property type="match status" value="1"/>
</dbReference>
<keyword evidence="1" id="KW-0285">Flavoprotein</keyword>
<evidence type="ECO:0000313" key="5">
    <source>
        <dbReference type="EMBL" id="QTA84630.1"/>
    </source>
</evidence>
<keyword evidence="6" id="KW-1185">Reference proteome</keyword>
<dbReference type="SUPFAM" id="SSF55469">
    <property type="entry name" value="FMN-dependent nitroreductase-like"/>
    <property type="match status" value="1"/>
</dbReference>
<dbReference type="Pfam" id="PF00881">
    <property type="entry name" value="Nitroreductase"/>
    <property type="match status" value="1"/>
</dbReference>
<feature type="domain" description="Nitroreductase" evidence="4">
    <location>
        <begin position="8"/>
        <end position="192"/>
    </location>
</feature>
<organism evidence="5 6">
    <name type="scientific">Desulfonema magnum</name>
    <dbReference type="NCBI Taxonomy" id="45655"/>
    <lineage>
        <taxon>Bacteria</taxon>
        <taxon>Pseudomonadati</taxon>
        <taxon>Thermodesulfobacteriota</taxon>
        <taxon>Desulfobacteria</taxon>
        <taxon>Desulfobacterales</taxon>
        <taxon>Desulfococcaceae</taxon>
        <taxon>Desulfonema</taxon>
    </lineage>
</organism>
<dbReference type="RefSeq" id="WP_207681041.1">
    <property type="nucleotide sequence ID" value="NZ_CP061800.1"/>
</dbReference>
<reference evidence="5" key="1">
    <citation type="journal article" date="2021" name="Microb. Physiol.">
        <title>Proteogenomic Insights into the Physiology of Marine, Sulfate-Reducing, Filamentous Desulfonema limicola and Desulfonema magnum.</title>
        <authorList>
            <person name="Schnaars V."/>
            <person name="Wohlbrand L."/>
            <person name="Scheve S."/>
            <person name="Hinrichs C."/>
            <person name="Reinhardt R."/>
            <person name="Rabus R."/>
        </authorList>
    </citation>
    <scope>NUCLEOTIDE SEQUENCE</scope>
    <source>
        <strain evidence="5">4be13</strain>
    </source>
</reference>
<dbReference type="InterPro" id="IPR050627">
    <property type="entry name" value="Nitroreductase/BluB"/>
</dbReference>
<name>A0A975GKL3_9BACT</name>
<dbReference type="Proteomes" id="UP000663722">
    <property type="component" value="Chromosome"/>
</dbReference>
<evidence type="ECO:0000256" key="1">
    <source>
        <dbReference type="ARBA" id="ARBA00022630"/>
    </source>
</evidence>
<gene>
    <name evidence="5" type="ORF">dnm_006290</name>
</gene>
<evidence type="ECO:0000256" key="3">
    <source>
        <dbReference type="ARBA" id="ARBA00023002"/>
    </source>
</evidence>
<dbReference type="CDD" id="cd02136">
    <property type="entry name" value="PnbA_NfnB-like"/>
    <property type="match status" value="1"/>
</dbReference>
<dbReference type="KEGG" id="dmm:dnm_006290"/>
<dbReference type="Gene3D" id="3.40.109.10">
    <property type="entry name" value="NADH Oxidase"/>
    <property type="match status" value="1"/>
</dbReference>
<dbReference type="InterPro" id="IPR029479">
    <property type="entry name" value="Nitroreductase"/>
</dbReference>
<dbReference type="AlphaFoldDB" id="A0A975GKL3"/>
<keyword evidence="3" id="KW-0560">Oxidoreductase</keyword>
<dbReference type="EMBL" id="CP061800">
    <property type="protein sequence ID" value="QTA84630.1"/>
    <property type="molecule type" value="Genomic_DNA"/>
</dbReference>